<dbReference type="RefSeq" id="XP_014160164.1">
    <property type="nucleotide sequence ID" value="XM_014304689.1"/>
</dbReference>
<organism evidence="1 2">
    <name type="scientific">Sphaeroforma arctica JP610</name>
    <dbReference type="NCBI Taxonomy" id="667725"/>
    <lineage>
        <taxon>Eukaryota</taxon>
        <taxon>Ichthyosporea</taxon>
        <taxon>Ichthyophonida</taxon>
        <taxon>Sphaeroforma</taxon>
    </lineage>
</organism>
<sequence>MGVGEEMVPRCLHLFKYENGQTCPKVSFELATILSVIPKELCVLDAVQYFMHSLKSWDLANCVQVIVTRGLVDETSGAPITFEGNELELL</sequence>
<dbReference type="AlphaFoldDB" id="A0A0L0GB66"/>
<dbReference type="EMBL" id="KQ241660">
    <property type="protein sequence ID" value="KNC86262.1"/>
    <property type="molecule type" value="Genomic_DNA"/>
</dbReference>
<name>A0A0L0GB66_9EUKA</name>
<protein>
    <submittedName>
        <fullName evidence="1">Uncharacterized protein</fullName>
    </submittedName>
</protein>
<dbReference type="Proteomes" id="UP000054560">
    <property type="component" value="Unassembled WGS sequence"/>
</dbReference>
<evidence type="ECO:0000313" key="1">
    <source>
        <dbReference type="EMBL" id="KNC86262.1"/>
    </source>
</evidence>
<proteinExistence type="predicted"/>
<evidence type="ECO:0000313" key="2">
    <source>
        <dbReference type="Proteomes" id="UP000054560"/>
    </source>
</evidence>
<keyword evidence="2" id="KW-1185">Reference proteome</keyword>
<accession>A0A0L0GB66</accession>
<gene>
    <name evidence="1" type="ORF">SARC_01584</name>
</gene>
<dbReference type="GeneID" id="25902088"/>
<reference evidence="1 2" key="1">
    <citation type="submission" date="2011-02" db="EMBL/GenBank/DDBJ databases">
        <title>The Genome Sequence of Sphaeroforma arctica JP610.</title>
        <authorList>
            <consortium name="The Broad Institute Genome Sequencing Platform"/>
            <person name="Russ C."/>
            <person name="Cuomo C."/>
            <person name="Young S.K."/>
            <person name="Zeng Q."/>
            <person name="Gargeya S."/>
            <person name="Alvarado L."/>
            <person name="Berlin A."/>
            <person name="Chapman S.B."/>
            <person name="Chen Z."/>
            <person name="Freedman E."/>
            <person name="Gellesch M."/>
            <person name="Goldberg J."/>
            <person name="Griggs A."/>
            <person name="Gujja S."/>
            <person name="Heilman E."/>
            <person name="Heiman D."/>
            <person name="Howarth C."/>
            <person name="Mehta T."/>
            <person name="Neiman D."/>
            <person name="Pearson M."/>
            <person name="Roberts A."/>
            <person name="Saif S."/>
            <person name="Shea T."/>
            <person name="Shenoy N."/>
            <person name="Sisk P."/>
            <person name="Stolte C."/>
            <person name="Sykes S."/>
            <person name="White J."/>
            <person name="Yandava C."/>
            <person name="Burger G."/>
            <person name="Gray M.W."/>
            <person name="Holland P.W.H."/>
            <person name="King N."/>
            <person name="Lang F.B.F."/>
            <person name="Roger A.J."/>
            <person name="Ruiz-Trillo I."/>
            <person name="Haas B."/>
            <person name="Nusbaum C."/>
            <person name="Birren B."/>
        </authorList>
    </citation>
    <scope>NUCLEOTIDE SEQUENCE [LARGE SCALE GENOMIC DNA]</scope>
    <source>
        <strain evidence="1 2">JP610</strain>
    </source>
</reference>